<evidence type="ECO:0000313" key="1">
    <source>
        <dbReference type="EMBL" id="DAD89650.1"/>
    </source>
</evidence>
<protein>
    <submittedName>
        <fullName evidence="1">Putative treble-clef, zinc-finger protein</fullName>
    </submittedName>
</protein>
<dbReference type="EMBL" id="BK015066">
    <property type="protein sequence ID" value="DAD89650.1"/>
    <property type="molecule type" value="Genomic_DNA"/>
</dbReference>
<organism evidence="1">
    <name type="scientific">Siphoviridae sp. ctnFo11</name>
    <dbReference type="NCBI Taxonomy" id="2826454"/>
    <lineage>
        <taxon>Viruses</taxon>
        <taxon>Duplodnaviria</taxon>
        <taxon>Heunggongvirae</taxon>
        <taxon>Uroviricota</taxon>
        <taxon>Caudoviricetes</taxon>
    </lineage>
</organism>
<name>A0A8S5N5T5_9CAUD</name>
<reference evidence="1" key="1">
    <citation type="journal article" date="2021" name="Proc. Natl. Acad. Sci. U.S.A.">
        <title>A Catalog of Tens of Thousands of Viruses from Human Metagenomes Reveals Hidden Associations with Chronic Diseases.</title>
        <authorList>
            <person name="Tisza M.J."/>
            <person name="Buck C.B."/>
        </authorList>
    </citation>
    <scope>NUCLEOTIDE SEQUENCE</scope>
    <source>
        <strain evidence="1">CtnFo11</strain>
    </source>
</reference>
<accession>A0A8S5N5T5</accession>
<keyword evidence="1" id="KW-0479">Metal-binding</keyword>
<keyword evidence="1" id="KW-0862">Zinc</keyword>
<dbReference type="GO" id="GO:0008270">
    <property type="term" value="F:zinc ion binding"/>
    <property type="evidence" value="ECO:0007669"/>
    <property type="project" value="UniProtKB-KW"/>
</dbReference>
<proteinExistence type="predicted"/>
<sequence length="43" mass="5342">MFIKRLFCKHKMMPYAYIDVRTHGNHYTRRHIWKCTKCGKERG</sequence>
<keyword evidence="1" id="KW-0863">Zinc-finger</keyword>